<dbReference type="AlphaFoldDB" id="L7FL09"/>
<name>L7FL09_ENTIV</name>
<gene>
    <name evidence="1" type="ORF">EIN_326180</name>
</gene>
<dbReference type="VEuPathDB" id="AmoebaDB:EIN_326180"/>
<dbReference type="KEGG" id="eiv:EIN_326180"/>
<reference evidence="1 2" key="1">
    <citation type="submission" date="2012-10" db="EMBL/GenBank/DDBJ databases">
        <authorList>
            <person name="Zafar N."/>
            <person name="Inman J."/>
            <person name="Hall N."/>
            <person name="Lorenzi H."/>
            <person name="Caler E."/>
        </authorList>
    </citation>
    <scope>NUCLEOTIDE SEQUENCE [LARGE SCALE GENOMIC DNA]</scope>
    <source>
        <strain evidence="1 2">IP1</strain>
    </source>
</reference>
<dbReference type="Proteomes" id="UP000014680">
    <property type="component" value="Unassembled WGS sequence"/>
</dbReference>
<dbReference type="GeneID" id="14886545"/>
<protein>
    <submittedName>
        <fullName evidence="1">Uncharacterized protein</fullName>
    </submittedName>
</protein>
<evidence type="ECO:0000313" key="1">
    <source>
        <dbReference type="EMBL" id="ELP87557.1"/>
    </source>
</evidence>
<keyword evidence="2" id="KW-1185">Reference proteome</keyword>
<dbReference type="RefSeq" id="XP_004254328.1">
    <property type="nucleotide sequence ID" value="XM_004254280.1"/>
</dbReference>
<sequence>MSTTQSSRDRVPIKKKSEKGKCIKRVKREFVLGILMYVGIPPDISVTNTILKSTFYPRSEENVNNIAWYCCSHDDTLEIVTPSNDVYDQNKKTFCITNLCVIFCISFKNKHKVPSELNCRICSDLRVNIKYLKYVENIESIVVNRSICMSNIETQNGRLGFSGAFYSDKKQMREAVVGKALSMKTRKECEDLIVSNLGVTELSNFSQLIEKRYQTVSRFAEFETYLKTHQIPLKDCDLVTIVNEWLKKRYTEVNYRNNTIIIIGKSQIGKSVMMKCLTVPPLHIPEEKLIDYHQNDINFGTYEDSQSDFLIRILDDPTFDGLPIEKMKGLMGSCSFSTSIRVLYGFRKVWPCPTVILFNPDSFRNFIIRFGDLDWLIANVEIYPSVNVFEVKQNAKYKINQFEEEVFDKKGEIIEIKDENYLLTNALNCSREELEMAIKSNDSFPCFYNVQKYFSNRNKQVVTQVPIPIRPTAQPMEEVHQSNEMEVEVAPPEDMGFIQTGYSQQYI</sequence>
<organism evidence="1 2">
    <name type="scientific">Entamoeba invadens IP1</name>
    <dbReference type="NCBI Taxonomy" id="370355"/>
    <lineage>
        <taxon>Eukaryota</taxon>
        <taxon>Amoebozoa</taxon>
        <taxon>Evosea</taxon>
        <taxon>Archamoebae</taxon>
        <taxon>Mastigamoebida</taxon>
        <taxon>Entamoebidae</taxon>
        <taxon>Entamoeba</taxon>
    </lineage>
</organism>
<accession>L7FL09</accession>
<proteinExistence type="predicted"/>
<dbReference type="EMBL" id="KB206854">
    <property type="protein sequence ID" value="ELP87557.1"/>
    <property type="molecule type" value="Genomic_DNA"/>
</dbReference>
<evidence type="ECO:0000313" key="2">
    <source>
        <dbReference type="Proteomes" id="UP000014680"/>
    </source>
</evidence>